<dbReference type="Proteomes" id="UP000245021">
    <property type="component" value="Unassembled WGS sequence"/>
</dbReference>
<dbReference type="RefSeq" id="WP_109246425.1">
    <property type="nucleotide sequence ID" value="NZ_BFFO01000014.1"/>
</dbReference>
<keyword evidence="2" id="KW-1185">Reference proteome</keyword>
<dbReference type="InterPro" id="IPR013324">
    <property type="entry name" value="RNA_pol_sigma_r3/r4-like"/>
</dbReference>
<comment type="caution">
    <text evidence="1">The sequence shown here is derived from an EMBL/GenBank/DDBJ whole genome shotgun (WGS) entry which is preliminary data.</text>
</comment>
<name>A0A2R5HHF1_9LACT</name>
<dbReference type="SUPFAM" id="SSF88659">
    <property type="entry name" value="Sigma3 and sigma4 domains of RNA polymerase sigma factors"/>
    <property type="match status" value="1"/>
</dbReference>
<dbReference type="AlphaFoldDB" id="A0A2R5HHF1"/>
<dbReference type="OrthoDB" id="2222489at2"/>
<reference evidence="1 2" key="1">
    <citation type="journal article" date="2018" name="Genome Announc.">
        <title>Draft Genome Sequence of Lactococcus sp. Strain NtB2 (JCM 32569), Isolated from the Gut of the Higher Termite Nasutitermes takasagoensis.</title>
        <authorList>
            <person name="Noda S."/>
            <person name="Aihara C."/>
            <person name="Yuki M."/>
            <person name="Ohkuma M."/>
        </authorList>
    </citation>
    <scope>NUCLEOTIDE SEQUENCE [LARGE SCALE GENOMIC DNA]</scope>
    <source>
        <strain evidence="1 2">NtB2</strain>
    </source>
</reference>
<sequence length="144" mass="16635">MSKKIEDKRDEKIDIAAKRGDWVEVLKLLDQPLLNAERNDRRHGILSTNWVIDRTGGSSVELENILPDNTLNPLESLIQKEEQAERLNPIQVIQTFDDFEQHLLLGRLLEKKSFAQLARELGRDGKTIRKYFDSAQETLISLLK</sequence>
<dbReference type="EMBL" id="BFFO01000014">
    <property type="protein sequence ID" value="GBG97469.1"/>
    <property type="molecule type" value="Genomic_DNA"/>
</dbReference>
<evidence type="ECO:0000313" key="2">
    <source>
        <dbReference type="Proteomes" id="UP000245021"/>
    </source>
</evidence>
<organism evidence="1 2">
    <name type="scientific">Lactococcus termiticola</name>
    <dbReference type="NCBI Taxonomy" id="2169526"/>
    <lineage>
        <taxon>Bacteria</taxon>
        <taxon>Bacillati</taxon>
        <taxon>Bacillota</taxon>
        <taxon>Bacilli</taxon>
        <taxon>Lactobacillales</taxon>
        <taxon>Streptococcaceae</taxon>
        <taxon>Lactococcus</taxon>
    </lineage>
</organism>
<proteinExistence type="predicted"/>
<gene>
    <name evidence="1" type="ORF">NtB2_01615</name>
</gene>
<accession>A0A2R5HHF1</accession>
<evidence type="ECO:0000313" key="1">
    <source>
        <dbReference type="EMBL" id="GBG97469.1"/>
    </source>
</evidence>
<protein>
    <submittedName>
        <fullName evidence="1">Uncharacterized protein</fullName>
    </submittedName>
</protein>